<accession>A0A4Y9SRJ9</accession>
<dbReference type="InterPro" id="IPR050553">
    <property type="entry name" value="Thioredoxin_ResA/DsbE_sf"/>
</dbReference>
<dbReference type="CDD" id="cd02966">
    <property type="entry name" value="TlpA_like_family"/>
    <property type="match status" value="1"/>
</dbReference>
<feature type="domain" description="Thioredoxin" evidence="2">
    <location>
        <begin position="37"/>
        <end position="173"/>
    </location>
</feature>
<dbReference type="InterPro" id="IPR013766">
    <property type="entry name" value="Thioredoxin_domain"/>
</dbReference>
<evidence type="ECO:0000259" key="2">
    <source>
        <dbReference type="PROSITE" id="PS51352"/>
    </source>
</evidence>
<dbReference type="InterPro" id="IPR036249">
    <property type="entry name" value="Thioredoxin-like_sf"/>
</dbReference>
<organism evidence="3 4">
    <name type="scientific">Massilia horti</name>
    <dbReference type="NCBI Taxonomy" id="2562153"/>
    <lineage>
        <taxon>Bacteria</taxon>
        <taxon>Pseudomonadati</taxon>
        <taxon>Pseudomonadota</taxon>
        <taxon>Betaproteobacteria</taxon>
        <taxon>Burkholderiales</taxon>
        <taxon>Oxalobacteraceae</taxon>
        <taxon>Telluria group</taxon>
        <taxon>Massilia</taxon>
    </lineage>
</organism>
<feature type="chain" id="PRO_5021391873" evidence="1">
    <location>
        <begin position="22"/>
        <end position="185"/>
    </location>
</feature>
<evidence type="ECO:0000313" key="3">
    <source>
        <dbReference type="EMBL" id="TFW29422.1"/>
    </source>
</evidence>
<evidence type="ECO:0000256" key="1">
    <source>
        <dbReference type="SAM" id="SignalP"/>
    </source>
</evidence>
<protein>
    <submittedName>
        <fullName evidence="3">TlpA family protein disulfide reductase</fullName>
    </submittedName>
</protein>
<dbReference type="OrthoDB" id="9815205at2"/>
<evidence type="ECO:0000313" key="4">
    <source>
        <dbReference type="Proteomes" id="UP000297258"/>
    </source>
</evidence>
<dbReference type="GO" id="GO:0016491">
    <property type="term" value="F:oxidoreductase activity"/>
    <property type="evidence" value="ECO:0007669"/>
    <property type="project" value="InterPro"/>
</dbReference>
<dbReference type="EMBL" id="SPUM01000124">
    <property type="protein sequence ID" value="TFW29422.1"/>
    <property type="molecule type" value="Genomic_DNA"/>
</dbReference>
<keyword evidence="4" id="KW-1185">Reference proteome</keyword>
<reference evidence="3 4" key="1">
    <citation type="submission" date="2019-03" db="EMBL/GenBank/DDBJ databases">
        <title>Draft genome of Massilia hortus sp. nov., a novel bacterial species of the Oxalobacteraceae family.</title>
        <authorList>
            <person name="Peta V."/>
            <person name="Raths R."/>
            <person name="Bucking H."/>
        </authorList>
    </citation>
    <scope>NUCLEOTIDE SEQUENCE [LARGE SCALE GENOMIC DNA]</scope>
    <source>
        <strain evidence="3 4">ONC3</strain>
    </source>
</reference>
<sequence length="185" mass="20526">MLPSLTRFAAVALLVCAPAFAEPQGGHHHSKHFFARLKVGEALPEFHLTRLDGTPIDNKALQGYTLVSFYFAECEPCVKEVPLLNALAERRPDLHLLAFTFDSAKETKEFVAKHGLAWPIVTDAGKLTENIGVKAYPTMALFDRKGELVEVMVNRAQLGNPGAFDAWLYTVTFNHDRSSFGRRGL</sequence>
<dbReference type="InterPro" id="IPR013740">
    <property type="entry name" value="Redoxin"/>
</dbReference>
<dbReference type="Proteomes" id="UP000297258">
    <property type="component" value="Unassembled WGS sequence"/>
</dbReference>
<dbReference type="AlphaFoldDB" id="A0A4Y9SRJ9"/>
<dbReference type="PANTHER" id="PTHR42852">
    <property type="entry name" value="THIOL:DISULFIDE INTERCHANGE PROTEIN DSBE"/>
    <property type="match status" value="1"/>
</dbReference>
<dbReference type="PANTHER" id="PTHR42852:SF17">
    <property type="entry name" value="THIOREDOXIN-LIKE PROTEIN HI_1115"/>
    <property type="match status" value="1"/>
</dbReference>
<dbReference type="Gene3D" id="3.40.30.10">
    <property type="entry name" value="Glutaredoxin"/>
    <property type="match status" value="1"/>
</dbReference>
<feature type="signal peptide" evidence="1">
    <location>
        <begin position="1"/>
        <end position="21"/>
    </location>
</feature>
<proteinExistence type="predicted"/>
<keyword evidence="1" id="KW-0732">Signal</keyword>
<dbReference type="Pfam" id="PF08534">
    <property type="entry name" value="Redoxin"/>
    <property type="match status" value="1"/>
</dbReference>
<gene>
    <name evidence="3" type="ORF">E4O92_18945</name>
</gene>
<comment type="caution">
    <text evidence="3">The sequence shown here is derived from an EMBL/GenBank/DDBJ whole genome shotgun (WGS) entry which is preliminary data.</text>
</comment>
<dbReference type="RefSeq" id="WP_135191216.1">
    <property type="nucleotide sequence ID" value="NZ_SPUM01000124.1"/>
</dbReference>
<dbReference type="SUPFAM" id="SSF52833">
    <property type="entry name" value="Thioredoxin-like"/>
    <property type="match status" value="1"/>
</dbReference>
<name>A0A4Y9SRJ9_9BURK</name>
<dbReference type="PROSITE" id="PS51352">
    <property type="entry name" value="THIOREDOXIN_2"/>
    <property type="match status" value="1"/>
</dbReference>